<evidence type="ECO:0000313" key="7">
    <source>
        <dbReference type="EMBL" id="KAF9424931.1"/>
    </source>
</evidence>
<feature type="region of interest" description="Disordered" evidence="4">
    <location>
        <begin position="442"/>
        <end position="464"/>
    </location>
</feature>
<reference evidence="7" key="1">
    <citation type="submission" date="2020-08" db="EMBL/GenBank/DDBJ databases">
        <title>Spodoptera exigua strain:BAW_Kor-Di-RS1 Genome sequencing and assembly.</title>
        <authorList>
            <person name="Kim J."/>
            <person name="Nam H.Y."/>
            <person name="Kwon M."/>
            <person name="Choi J.H."/>
            <person name="Cho S.R."/>
            <person name="Kim G.-H."/>
        </authorList>
    </citation>
    <scope>NUCLEOTIDE SEQUENCE</scope>
    <source>
        <strain evidence="7">BAW_Kor-Di-RS1</strain>
        <tissue evidence="7">Whole-body</tissue>
    </source>
</reference>
<dbReference type="Gene3D" id="3.30.70.1230">
    <property type="entry name" value="Nucleotide cyclase"/>
    <property type="match status" value="2"/>
</dbReference>
<sequence length="1852" mass="212244">MRQDQKTILTLCLVLGLDLAKPIYCLHPTPGDSILEEKEGLLTLSFDCQKNLPMPKIPDQATYYSRQIYLFNFTVVKGSSRSSLDKENVFAYLWTEDVAAKSSNEICSALHHALCLLDLNGIKTVRLMADGCAGQNKNRMMVGLFYTGSMLSAHKSLHNRPSETNYDEYLMAMKRIHHRQSIVNDVPIQIETPRARRRRQSMQKQATLGYKDTVNSMTEAARMGIIASMVPDEIIYKHCDYSIRSYETALMFCDVSGFTDLCERYTTSGRGGPSRLTKVLNSYIGAMVQEILTHNGDVLKFSGDAFLSMWKKTAKLSMQDVVHNAIDCGLIIQKNYGNFITDVGVVLKVKVAISAGLSHFSIIGDENLTQSSSSYVIIGQPVWDVKMAQYMSKSGDVLTAASAWTYVNEAEYWTQPCGDGRHTKVLGVGASWKRVEKLQENVGERKSSETAGFPRQTEHRDSTFSTDSDLITYKEFSLRPAVIEAVRNSWYPELRRFMAIPVLRAVENDEPMEFLTEVRRVIVVFLNIITRTVTPDVLIELVDTVYKQVSSLTSESGGLVNKVSMFDKDMMILIVFGLRGLSHEDEAQHALLCAHHIKDQIVDPNVLNVSIGVTSGTTYCGVVGHILRREYTVIGPAVNKAARLMMSYQNKVTCDKETFLRSKIEQEYFKQLESKPLKGIAKPGPVYEFNYSGWPERPPCSRHPILGRNDEMRIFKRTLQNAMEQQNKNFTRYRDHIYGIAFTGEKLIGKTRMIDECLFVTPDFIRKEKFVLCSSDNVPYHLFRSIMSNCFRRGSNRNAQENKEIRIRQTIIMEHTTPLQVYGINTIFECQFPLPENFKHTGDILSEFTVKIIIQDICKKILGQMCVVAVEEAQYIDDESWHLIMMLLETKILFFVFSIVDIDAMSVYAKSCFHNNMIKKVPLTGIDRTYHAALACQLLDVQAIPADLEKVIESASGGSPGWIQNFLIALVQRGALIIVTMTRQEVQKKPGLVLPASSLLQKVVDVEEEELTRRHSFQSIYSLMSVSMLSKQDQPSEQDGDNTVQVAVLADSYAFEDIKVDMAMDAIILKTYDSLTPFEKMLLKCGSVLGDVFSRRMLLNLLQCDSPRKVAQAIAKLFIIRVLECEGGDFTHDTSLVLVHPAPSVPDPKPPYCACLGTRQPPNCRDLPMYAFCGFMKFRHSLFRTTTYEMLTETQKHEMHARALLYLERYTRRCTSCGAGCFSKLLGLRCDDGLIPETEELKRTRLQISALSAEAKIAGEEKTNFYFNDASMDYPVNMPADLSNYELLETEGNWMSRVMESQSRRPENLIYSKNKRVRSFSSMEIENCECISILLCVYSQVLDHCRGAGEFQKLYEAYLEYADLCINININIPQAVRLLYEVENFIETEDFYPKNLNKKWVRDFCMANIFSLRGICMLESGDHSEARKHLLHAMKLYRHPFPTSTHMIRLANMGASFHQVMALYEAKEPANATLAAKWCLQYALRTNSNFRLLCVSYANMIADYGQRQKFSMCEKLEKRAMEICRRKRGQLDVTEVPAVCYLYTSIFLFYVDRGKKIESLEFGLSVMHMLSSRTEMNTRESLVLCMLKLLLSDLKINDMVTIMREFFYLTDHYDLCSETWYYYYAIVILLDTGYCVESYGTCEKFYMKKGDALLRSKTPEAAWNFFVCMWLVTIRVGAWERSILWEEKIKQLLSMKLNTNEFNMMIVIRLVEGLLIALVREMDNRNIKKIMVLQKYLKQLFLDMEKACVKSPLYRTRFCLMSAYYANIRGKKHRAYSYLNKARDLSKQYSNLVLICWVEHTRNHWKGILDPKYVDYWSVHVEPNNLLDFRDFDPQNSTIIPYTLPLPTDLDK</sequence>
<keyword evidence="5" id="KW-0732">Signal</keyword>
<feature type="signal peptide" evidence="5">
    <location>
        <begin position="1"/>
        <end position="20"/>
    </location>
</feature>
<organism evidence="7 8">
    <name type="scientific">Spodoptera exigua</name>
    <name type="common">Beet armyworm</name>
    <name type="synonym">Noctua fulgens</name>
    <dbReference type="NCBI Taxonomy" id="7107"/>
    <lineage>
        <taxon>Eukaryota</taxon>
        <taxon>Metazoa</taxon>
        <taxon>Ecdysozoa</taxon>
        <taxon>Arthropoda</taxon>
        <taxon>Hexapoda</taxon>
        <taxon>Insecta</taxon>
        <taxon>Pterygota</taxon>
        <taxon>Neoptera</taxon>
        <taxon>Endopterygota</taxon>
        <taxon>Lepidoptera</taxon>
        <taxon>Glossata</taxon>
        <taxon>Ditrysia</taxon>
        <taxon>Noctuoidea</taxon>
        <taxon>Noctuidae</taxon>
        <taxon>Amphipyrinae</taxon>
        <taxon>Spodoptera</taxon>
    </lineage>
</organism>
<evidence type="ECO:0000259" key="6">
    <source>
        <dbReference type="PROSITE" id="PS50125"/>
    </source>
</evidence>
<accession>A0A835LGQ5</accession>
<keyword evidence="1" id="KW-0547">Nucleotide-binding</keyword>
<dbReference type="EMBL" id="JACKWZ010000001">
    <property type="protein sequence ID" value="KAF9424931.1"/>
    <property type="molecule type" value="Genomic_DNA"/>
</dbReference>
<evidence type="ECO:0000256" key="4">
    <source>
        <dbReference type="SAM" id="MobiDB-lite"/>
    </source>
</evidence>
<keyword evidence="3" id="KW-0456">Lyase</keyword>
<dbReference type="Pfam" id="PF00211">
    <property type="entry name" value="Guanylate_cyc"/>
    <property type="match status" value="2"/>
</dbReference>
<comment type="caution">
    <text evidence="7">The sequence shown here is derived from an EMBL/GenBank/DDBJ whole genome shotgun (WGS) entry which is preliminary data.</text>
</comment>
<gene>
    <name evidence="7" type="ORF">HW555_000232</name>
</gene>
<dbReference type="PROSITE" id="PS50125">
    <property type="entry name" value="GUANYLATE_CYCLASE_2"/>
    <property type="match status" value="2"/>
</dbReference>
<dbReference type="InterPro" id="IPR001054">
    <property type="entry name" value="A/G_cyclase"/>
</dbReference>
<dbReference type="GO" id="GO:0005737">
    <property type="term" value="C:cytoplasm"/>
    <property type="evidence" value="ECO:0007669"/>
    <property type="project" value="TreeGrafter"/>
</dbReference>
<evidence type="ECO:0000256" key="2">
    <source>
        <dbReference type="ARBA" id="ARBA00022840"/>
    </source>
</evidence>
<feature type="domain" description="Guanylate cyclase" evidence="6">
    <location>
        <begin position="249"/>
        <end position="382"/>
    </location>
</feature>
<evidence type="ECO:0000256" key="3">
    <source>
        <dbReference type="ARBA" id="ARBA00023239"/>
    </source>
</evidence>
<name>A0A835LGQ5_SPOEX</name>
<evidence type="ECO:0000256" key="5">
    <source>
        <dbReference type="SAM" id="SignalP"/>
    </source>
</evidence>
<proteinExistence type="predicted"/>
<dbReference type="Proteomes" id="UP000648187">
    <property type="component" value="Unassembled WGS sequence"/>
</dbReference>
<dbReference type="GO" id="GO:0009190">
    <property type="term" value="P:cyclic nucleotide biosynthetic process"/>
    <property type="evidence" value="ECO:0007669"/>
    <property type="project" value="InterPro"/>
</dbReference>
<feature type="domain" description="Guanylate cyclase" evidence="6">
    <location>
        <begin position="522"/>
        <end position="645"/>
    </location>
</feature>
<evidence type="ECO:0000313" key="8">
    <source>
        <dbReference type="Proteomes" id="UP000648187"/>
    </source>
</evidence>
<protein>
    <recommendedName>
        <fullName evidence="6">Guanylate cyclase domain-containing protein</fullName>
    </recommendedName>
</protein>
<keyword evidence="2" id="KW-0067">ATP-binding</keyword>
<dbReference type="InterPro" id="IPR029787">
    <property type="entry name" value="Nucleotide_cyclase"/>
</dbReference>
<evidence type="ECO:0000256" key="1">
    <source>
        <dbReference type="ARBA" id="ARBA00022741"/>
    </source>
</evidence>
<dbReference type="GO" id="GO:0004016">
    <property type="term" value="F:adenylate cyclase activity"/>
    <property type="evidence" value="ECO:0007669"/>
    <property type="project" value="TreeGrafter"/>
</dbReference>
<dbReference type="PANTHER" id="PTHR16305:SF28">
    <property type="entry name" value="GUANYLATE CYCLASE DOMAIN-CONTAINING PROTEIN"/>
    <property type="match status" value="1"/>
</dbReference>
<feature type="chain" id="PRO_5032368738" description="Guanylate cyclase domain-containing protein" evidence="5">
    <location>
        <begin position="21"/>
        <end position="1852"/>
    </location>
</feature>
<dbReference type="CDD" id="cd07302">
    <property type="entry name" value="CHD"/>
    <property type="match status" value="2"/>
</dbReference>
<dbReference type="SUPFAM" id="SSF55073">
    <property type="entry name" value="Nucleotide cyclase"/>
    <property type="match status" value="2"/>
</dbReference>
<dbReference type="PANTHER" id="PTHR16305">
    <property type="entry name" value="TESTICULAR SOLUBLE ADENYLYL CYCLASE"/>
    <property type="match status" value="1"/>
</dbReference>
<dbReference type="GO" id="GO:0035556">
    <property type="term" value="P:intracellular signal transduction"/>
    <property type="evidence" value="ECO:0007669"/>
    <property type="project" value="InterPro"/>
</dbReference>
<dbReference type="FunFam" id="3.30.70.1230:FF:000017">
    <property type="entry name" value="Adenylate cyclase type 10"/>
    <property type="match status" value="1"/>
</dbReference>
<keyword evidence="8" id="KW-1185">Reference proteome</keyword>
<dbReference type="GO" id="GO:0005524">
    <property type="term" value="F:ATP binding"/>
    <property type="evidence" value="ECO:0007669"/>
    <property type="project" value="UniProtKB-KW"/>
</dbReference>